<evidence type="ECO:0000259" key="5">
    <source>
        <dbReference type="PROSITE" id="PS50977"/>
    </source>
</evidence>
<dbReference type="PROSITE" id="PS50977">
    <property type="entry name" value="HTH_TETR_2"/>
    <property type="match status" value="1"/>
</dbReference>
<keyword evidence="3" id="KW-0804">Transcription</keyword>
<dbReference type="PANTHER" id="PTHR30055">
    <property type="entry name" value="HTH-TYPE TRANSCRIPTIONAL REGULATOR RUTR"/>
    <property type="match status" value="1"/>
</dbReference>
<organism evidence="6 7">
    <name type="scientific">Rhodococcus rhodochrous J45</name>
    <dbReference type="NCBI Taxonomy" id="935266"/>
    <lineage>
        <taxon>Bacteria</taxon>
        <taxon>Bacillati</taxon>
        <taxon>Actinomycetota</taxon>
        <taxon>Actinomycetes</taxon>
        <taxon>Mycobacteriales</taxon>
        <taxon>Nocardiaceae</taxon>
        <taxon>Rhodococcus</taxon>
    </lineage>
</organism>
<dbReference type="Pfam" id="PF00440">
    <property type="entry name" value="TetR_N"/>
    <property type="match status" value="1"/>
</dbReference>
<reference evidence="6 7" key="1">
    <citation type="submission" date="2019-07" db="EMBL/GenBank/DDBJ databases">
        <title>Genome sequencing of lignin-degrading bacterial isolates.</title>
        <authorList>
            <person name="Gladden J."/>
        </authorList>
    </citation>
    <scope>NUCLEOTIDE SEQUENCE [LARGE SCALE GENOMIC DNA]</scope>
    <source>
        <strain evidence="6 7">J45</strain>
    </source>
</reference>
<evidence type="ECO:0000313" key="7">
    <source>
        <dbReference type="Proteomes" id="UP000317573"/>
    </source>
</evidence>
<dbReference type="PRINTS" id="PR00455">
    <property type="entry name" value="HTHTETR"/>
</dbReference>
<protein>
    <submittedName>
        <fullName evidence="6">TetR family transcriptional regulator</fullName>
    </submittedName>
</protein>
<dbReference type="GO" id="GO:0003700">
    <property type="term" value="F:DNA-binding transcription factor activity"/>
    <property type="evidence" value="ECO:0007669"/>
    <property type="project" value="TreeGrafter"/>
</dbReference>
<dbReference type="Gene3D" id="1.10.357.10">
    <property type="entry name" value="Tetracycline Repressor, domain 2"/>
    <property type="match status" value="1"/>
</dbReference>
<dbReference type="SUPFAM" id="SSF46689">
    <property type="entry name" value="Homeodomain-like"/>
    <property type="match status" value="1"/>
</dbReference>
<proteinExistence type="predicted"/>
<evidence type="ECO:0000313" key="6">
    <source>
        <dbReference type="EMBL" id="TWH23595.1"/>
    </source>
</evidence>
<sequence length="204" mass="23072">MAAAEDSPPRDLRARRRLDTRNEIHSAAMDLFETQGVRETTVAQIADRAGVSSRTFFRYFTSKEQAALPGQWRLLTMIESLDIAGSEPAVILRAIERATEKVVGRDSDPELDEHRRVARLLAAHPELQALAAAQEASLVERLRERIAEQAEDVDPTTVRLVADLAVTVWRTSWDRWGELALAGDDRDPVEVYRECRESLRRIVE</sequence>
<dbReference type="InterPro" id="IPR009057">
    <property type="entry name" value="Homeodomain-like_sf"/>
</dbReference>
<dbReference type="EMBL" id="VLJT01000009">
    <property type="protein sequence ID" value="TWH23595.1"/>
    <property type="molecule type" value="Genomic_DNA"/>
</dbReference>
<dbReference type="AlphaFoldDB" id="A0A562ENW7"/>
<dbReference type="InterPro" id="IPR001647">
    <property type="entry name" value="HTH_TetR"/>
</dbReference>
<evidence type="ECO:0000256" key="1">
    <source>
        <dbReference type="ARBA" id="ARBA00023015"/>
    </source>
</evidence>
<evidence type="ECO:0000256" key="3">
    <source>
        <dbReference type="ARBA" id="ARBA00023163"/>
    </source>
</evidence>
<comment type="caution">
    <text evidence="6">The sequence shown here is derived from an EMBL/GenBank/DDBJ whole genome shotgun (WGS) entry which is preliminary data.</text>
</comment>
<evidence type="ECO:0000256" key="2">
    <source>
        <dbReference type="ARBA" id="ARBA00023125"/>
    </source>
</evidence>
<feature type="domain" description="HTH tetR-type" evidence="5">
    <location>
        <begin position="18"/>
        <end position="78"/>
    </location>
</feature>
<gene>
    <name evidence="6" type="ORF">L618_001200001420</name>
</gene>
<dbReference type="GO" id="GO:0000976">
    <property type="term" value="F:transcription cis-regulatory region binding"/>
    <property type="evidence" value="ECO:0007669"/>
    <property type="project" value="TreeGrafter"/>
</dbReference>
<dbReference type="InterPro" id="IPR050109">
    <property type="entry name" value="HTH-type_TetR-like_transc_reg"/>
</dbReference>
<name>A0A562ENW7_RHORH</name>
<dbReference type="Proteomes" id="UP000317573">
    <property type="component" value="Unassembled WGS sequence"/>
</dbReference>
<feature type="DNA-binding region" description="H-T-H motif" evidence="4">
    <location>
        <begin position="41"/>
        <end position="60"/>
    </location>
</feature>
<dbReference type="PANTHER" id="PTHR30055:SF238">
    <property type="entry name" value="MYCOFACTOCIN BIOSYNTHESIS TRANSCRIPTIONAL REGULATOR MFTR-RELATED"/>
    <property type="match status" value="1"/>
</dbReference>
<keyword evidence="1" id="KW-0805">Transcription regulation</keyword>
<accession>A0A562ENW7</accession>
<keyword evidence="2 4" id="KW-0238">DNA-binding</keyword>
<evidence type="ECO:0000256" key="4">
    <source>
        <dbReference type="PROSITE-ProRule" id="PRU00335"/>
    </source>
</evidence>